<comment type="subcellular location">
    <subcellularLocation>
        <location evidence="1">Membrane</location>
    </subcellularLocation>
</comment>
<accession>A0A0L0MX48</accession>
<evidence type="ECO:0000256" key="2">
    <source>
        <dbReference type="ARBA" id="ARBA00009530"/>
    </source>
</evidence>
<comment type="caution">
    <text evidence="7">The sequence shown here is derived from an EMBL/GenBank/DDBJ whole genome shotgun (WGS) entry which is preliminary data.</text>
</comment>
<evidence type="ECO:0000256" key="4">
    <source>
        <dbReference type="ARBA" id="ARBA00022989"/>
    </source>
</evidence>
<sequence length="97" mass="10249">MALTCSRRRPPLPGASAVVGAGRNGNLVTTASSEQQKRTNTACFDSDICKFIFAVIFPPLGVFLEVGCGIDLLINVGLTILGYIPGIAHALYIIITK</sequence>
<evidence type="ECO:0000256" key="5">
    <source>
        <dbReference type="ARBA" id="ARBA00023136"/>
    </source>
</evidence>
<dbReference type="Pfam" id="PF01679">
    <property type="entry name" value="Pmp3"/>
    <property type="match status" value="1"/>
</dbReference>
<keyword evidence="8" id="KW-1185">Reference proteome</keyword>
<dbReference type="GO" id="GO:0016020">
    <property type="term" value="C:membrane"/>
    <property type="evidence" value="ECO:0007669"/>
    <property type="project" value="UniProtKB-SubCell"/>
</dbReference>
<evidence type="ECO:0000256" key="3">
    <source>
        <dbReference type="ARBA" id="ARBA00022692"/>
    </source>
</evidence>
<gene>
    <name evidence="7" type="ORF">TOPH_09012</name>
</gene>
<comment type="similarity">
    <text evidence="2">Belongs to the UPF0057 (PMP3) family.</text>
</comment>
<keyword evidence="4 6" id="KW-1133">Transmembrane helix</keyword>
<dbReference type="InterPro" id="IPR000612">
    <property type="entry name" value="PMP3"/>
</dbReference>
<proteinExistence type="inferred from homology"/>
<feature type="transmembrane region" description="Helical" evidence="6">
    <location>
        <begin position="72"/>
        <end position="95"/>
    </location>
</feature>
<evidence type="ECO:0000256" key="6">
    <source>
        <dbReference type="SAM" id="Phobius"/>
    </source>
</evidence>
<name>A0A0L0MX48_TOLOC</name>
<protein>
    <submittedName>
        <fullName evidence="7">Plasma membrane proteolipid 3</fullName>
    </submittedName>
</protein>
<dbReference type="AlphaFoldDB" id="A0A0L0MX48"/>
<keyword evidence="5 6" id="KW-0472">Membrane</keyword>
<evidence type="ECO:0000313" key="7">
    <source>
        <dbReference type="EMBL" id="KND86346.1"/>
    </source>
</evidence>
<dbReference type="OrthoDB" id="2802411at2759"/>
<dbReference type="PROSITE" id="PS01309">
    <property type="entry name" value="UPF0057"/>
    <property type="match status" value="1"/>
</dbReference>
<dbReference type="PANTHER" id="PTHR21659:SF116">
    <property type="entry name" value="PLASMA MEMBRANE PROTEOLIPID 3"/>
    <property type="match status" value="1"/>
</dbReference>
<evidence type="ECO:0000256" key="1">
    <source>
        <dbReference type="ARBA" id="ARBA00004370"/>
    </source>
</evidence>
<dbReference type="EMBL" id="LFRF01000060">
    <property type="protein sequence ID" value="KND86346.1"/>
    <property type="molecule type" value="Genomic_DNA"/>
</dbReference>
<dbReference type="Proteomes" id="UP000036947">
    <property type="component" value="Unassembled WGS sequence"/>
</dbReference>
<feature type="transmembrane region" description="Helical" evidence="6">
    <location>
        <begin position="48"/>
        <end position="66"/>
    </location>
</feature>
<keyword evidence="3 6" id="KW-0812">Transmembrane</keyword>
<organism evidence="7 8">
    <name type="scientific">Tolypocladium ophioglossoides (strain CBS 100239)</name>
    <name type="common">Snaketongue truffleclub</name>
    <name type="synonym">Elaphocordyceps ophioglossoides</name>
    <dbReference type="NCBI Taxonomy" id="1163406"/>
    <lineage>
        <taxon>Eukaryota</taxon>
        <taxon>Fungi</taxon>
        <taxon>Dikarya</taxon>
        <taxon>Ascomycota</taxon>
        <taxon>Pezizomycotina</taxon>
        <taxon>Sordariomycetes</taxon>
        <taxon>Hypocreomycetidae</taxon>
        <taxon>Hypocreales</taxon>
        <taxon>Ophiocordycipitaceae</taxon>
        <taxon>Tolypocladium</taxon>
    </lineage>
</organism>
<dbReference type="PANTHER" id="PTHR21659">
    <property type="entry name" value="HYDROPHOBIC PROTEIN RCI2 LOW TEMPERATURE AND SALT RESPONSIVE PROTEIN LTI6 -RELATED"/>
    <property type="match status" value="1"/>
</dbReference>
<dbReference type="STRING" id="1163406.A0A0L0MX48"/>
<reference evidence="7 8" key="1">
    <citation type="journal article" date="2015" name="BMC Genomics">
        <title>The genome of the truffle-parasite Tolypocladium ophioglossoides and the evolution of antifungal peptaibiotics.</title>
        <authorList>
            <person name="Quandt C.A."/>
            <person name="Bushley K.E."/>
            <person name="Spatafora J.W."/>
        </authorList>
    </citation>
    <scope>NUCLEOTIDE SEQUENCE [LARGE SCALE GENOMIC DNA]</scope>
    <source>
        <strain evidence="7 8">CBS 100239</strain>
    </source>
</reference>
<evidence type="ECO:0000313" key="8">
    <source>
        <dbReference type="Proteomes" id="UP000036947"/>
    </source>
</evidence>